<accession>A0A0L6TVV4</accession>
<sequence>MSTSIHFTISGETMLKGRPSFLNRASYNKSEFSLDYENHIKDICIETCHDRRPDFQGHIAVDITAFYPRSNTQSKKRHGFFRKTGKSIKKPDLDAIAVMTMEALKNVAWQEEKQVVCLIMRKKYAEVPCIAVGIHYIE</sequence>
<name>A0A0L6TVV4_9FIRM</name>
<dbReference type="Proteomes" id="UP000036873">
    <property type="component" value="Unassembled WGS sequence"/>
</dbReference>
<reference evidence="2" key="1">
    <citation type="submission" date="2015-07" db="EMBL/GenBank/DDBJ databases">
        <title>Draft genome sequence of Acetobacterium bakii DSM 8293, a potential psychrophilic chemical producer through syngas fermentation.</title>
        <authorList>
            <person name="Song Y."/>
            <person name="Hwang S."/>
            <person name="Cho B.-K."/>
        </authorList>
    </citation>
    <scope>NUCLEOTIDE SEQUENCE [LARGE SCALE GENOMIC DNA]</scope>
    <source>
        <strain evidence="2">DSM 8239</strain>
    </source>
</reference>
<evidence type="ECO:0000313" key="1">
    <source>
        <dbReference type="EMBL" id="KNZ40389.1"/>
    </source>
</evidence>
<keyword evidence="2" id="KW-1185">Reference proteome</keyword>
<dbReference type="GO" id="GO:0000287">
    <property type="term" value="F:magnesium ion binding"/>
    <property type="evidence" value="ECO:0007669"/>
    <property type="project" value="InterPro"/>
</dbReference>
<dbReference type="RefSeq" id="WP_050741758.1">
    <property type="nucleotide sequence ID" value="NZ_LGYO01000063.1"/>
</dbReference>
<evidence type="ECO:0000313" key="2">
    <source>
        <dbReference type="Proteomes" id="UP000036873"/>
    </source>
</evidence>
<dbReference type="Pfam" id="PF05866">
    <property type="entry name" value="RusA"/>
    <property type="match status" value="1"/>
</dbReference>
<gene>
    <name evidence="1" type="ORF">AKG39_17845</name>
</gene>
<comment type="caution">
    <text evidence="1">The sequence shown here is derived from an EMBL/GenBank/DDBJ whole genome shotgun (WGS) entry which is preliminary data.</text>
</comment>
<dbReference type="STRING" id="52689.AKG39_17845"/>
<dbReference type="InterPro" id="IPR008822">
    <property type="entry name" value="Endonuclease_RusA-like"/>
</dbReference>
<dbReference type="EMBL" id="LGYO01000063">
    <property type="protein sequence ID" value="KNZ40389.1"/>
    <property type="molecule type" value="Genomic_DNA"/>
</dbReference>
<dbReference type="GO" id="GO:0006310">
    <property type="term" value="P:DNA recombination"/>
    <property type="evidence" value="ECO:0007669"/>
    <property type="project" value="InterPro"/>
</dbReference>
<proteinExistence type="predicted"/>
<dbReference type="AlphaFoldDB" id="A0A0L6TVV4"/>
<dbReference type="OrthoDB" id="5114842at2"/>
<dbReference type="Gene3D" id="3.30.1330.70">
    <property type="entry name" value="Holliday junction resolvase RusA"/>
    <property type="match status" value="1"/>
</dbReference>
<dbReference type="GO" id="GO:0006281">
    <property type="term" value="P:DNA repair"/>
    <property type="evidence" value="ECO:0007669"/>
    <property type="project" value="InterPro"/>
</dbReference>
<dbReference type="InterPro" id="IPR036614">
    <property type="entry name" value="RusA-like_sf"/>
</dbReference>
<protein>
    <submittedName>
        <fullName evidence="1">Uncharacterized protein</fullName>
    </submittedName>
</protein>
<organism evidence="1 2">
    <name type="scientific">Acetobacterium bakii</name>
    <dbReference type="NCBI Taxonomy" id="52689"/>
    <lineage>
        <taxon>Bacteria</taxon>
        <taxon>Bacillati</taxon>
        <taxon>Bacillota</taxon>
        <taxon>Clostridia</taxon>
        <taxon>Eubacteriales</taxon>
        <taxon>Eubacteriaceae</taxon>
        <taxon>Acetobacterium</taxon>
    </lineage>
</organism>